<accession>A0A174G4A3</accession>
<dbReference type="InterPro" id="IPR027417">
    <property type="entry name" value="P-loop_NTPase"/>
</dbReference>
<dbReference type="AlphaFoldDB" id="A0A174G4A3"/>
<protein>
    <submittedName>
        <fullName evidence="2">Protein of uncharacterized function (DUF3584)</fullName>
    </submittedName>
</protein>
<dbReference type="EMBL" id="CYZH01000011">
    <property type="protein sequence ID" value="CUO57314.1"/>
    <property type="molecule type" value="Genomic_DNA"/>
</dbReference>
<dbReference type="STRING" id="338188.ERS852397_02321"/>
<evidence type="ECO:0000256" key="1">
    <source>
        <dbReference type="SAM" id="Coils"/>
    </source>
</evidence>
<feature type="coiled-coil region" evidence="1">
    <location>
        <begin position="737"/>
        <end position="774"/>
    </location>
</feature>
<reference evidence="2 3" key="1">
    <citation type="submission" date="2015-09" db="EMBL/GenBank/DDBJ databases">
        <authorList>
            <consortium name="Pathogen Informatics"/>
        </authorList>
    </citation>
    <scope>NUCLEOTIDE SEQUENCE [LARGE SCALE GENOMIC DNA]</scope>
    <source>
        <strain evidence="2 3">2789STDY5608840</strain>
    </source>
</reference>
<evidence type="ECO:0000313" key="2">
    <source>
        <dbReference type="EMBL" id="CUO57314.1"/>
    </source>
</evidence>
<feature type="coiled-coil region" evidence="1">
    <location>
        <begin position="283"/>
        <end position="378"/>
    </location>
</feature>
<dbReference type="InterPro" id="IPR021979">
    <property type="entry name" value="DUF3584"/>
</dbReference>
<organism evidence="2 3">
    <name type="scientific">Bacteroides finegoldii</name>
    <dbReference type="NCBI Taxonomy" id="338188"/>
    <lineage>
        <taxon>Bacteria</taxon>
        <taxon>Pseudomonadati</taxon>
        <taxon>Bacteroidota</taxon>
        <taxon>Bacteroidia</taxon>
        <taxon>Bacteroidales</taxon>
        <taxon>Bacteroidaceae</taxon>
        <taxon>Bacteroides</taxon>
    </lineage>
</organism>
<dbReference type="Pfam" id="PF12128">
    <property type="entry name" value="DUF3584"/>
    <property type="match status" value="1"/>
</dbReference>
<proteinExistence type="predicted"/>
<gene>
    <name evidence="2" type="ORF">ERS852397_02321</name>
</gene>
<keyword evidence="1" id="KW-0175">Coiled coil</keyword>
<evidence type="ECO:0000313" key="3">
    <source>
        <dbReference type="Proteomes" id="UP000095517"/>
    </source>
</evidence>
<dbReference type="SUPFAM" id="SSF52540">
    <property type="entry name" value="P-loop containing nucleoside triphosphate hydrolases"/>
    <property type="match status" value="1"/>
</dbReference>
<dbReference type="Proteomes" id="UP000095517">
    <property type="component" value="Unassembled WGS sequence"/>
</dbReference>
<dbReference type="RefSeq" id="WP_055279166.1">
    <property type="nucleotide sequence ID" value="NZ_CABIXA010000011.1"/>
</dbReference>
<sequence>MRYLNKIIFLNSAHIPYAEVKLDGNVHFIGTQGVGKSTLLRAILFFYNADKLRLGIPKEKKSFDAFYFPYANSYIIYEVMRENGAYCVVAAKSQGRVFFRFIDAPFQQDWFIDEHNVVHSEWGRIREHIGSKIQITAQVTSYEMYRDIIFGNNRKHEMIPYRKFAIVESAKYQNIPRTIQNVFLNSKLDADFIKDTIIRSMSDEDISVDLDFYRSQIKEFEQEYRDVMLWFTKNKNGEVPVRKMAEKVMNAYRDLIYTQKQIGEGRAELNFAEKQALHEIPLVKEEQAKAETERERLLRLMGELQQKYTNERDGLIRDIGIINDLLKKIREKRLHYEQMQIEEIIKRVSCEELLIQELEQVRNMKSELTRAYEDVLSKYRLLFEKLEADFRTFENSQQARINARNAEIAGKQEELMQQLRVEEEKVRATQEEKVQTVDNRIRQLRDEQAQCNLKLQKVKYEHPHQKEMSDCEDGINELRKKDKELEHSIRQQQGEIKQLRQECEWKVEKLKWEFQAKMETVRKERSAIEEQLQTLDALIEKRKGSLCEWLEKNKPDWQETIGKVADEELVLYNNELQPQLVNKEATLFGVSLNLTAIERSVRTPEEMKQERDRQQAARQLCTDRLTRLTEEEGEAVSSLEKKYSKQIHSILEEQHLMEAERMQIPAKLKNLQADYASWKTKEEEWKRGCTEELQAQLNDIGHRLYVAEGEKEKHLAEREKLLKACRKVYNDSRTELRKELEEFVAGIQQEIERMKQQTAERKKELKQVQENELNGKGADTVTIRKYDDRLAEINKELDYIGKSRPQVLYFERDKEELFDKEPATRSRKKEQDAKLVALDERFALKKEKLQVQKKGADEHLERIGKELHLLEDGLNKVDMFRKDETFCPPSVIEIGEKPTRKNCDVIVEELKSLIVSTIRKTEEFKKAVTQFNGNFSSKNTFHFRTELVGEQDYYDFASNLCEFVDNDKISDYQKHISERYTDIIRRISQEVGGLTRNESEIHRTIKDINDDFVKRNFAGVIKEIALRPLQSSDKLMQLLLEIKRFSDENQYNMGKVDLFSQDSREDVNAMAVRHLLSFMKFLLDEPGRRRLALADTFKLEFRVKENDNDTGWVEKIANVGSDGTDILVKAMVNIMLINVFKEKASRKFGDFKIHCMMDEIGKLHPNNVKGILDFANCRNILLVNSSPTTYNVEDYRYTYLLSKDGRSNTQVVPLLTYNKIEK</sequence>
<feature type="coiled-coil region" evidence="1">
    <location>
        <begin position="475"/>
        <end position="541"/>
    </location>
</feature>
<name>A0A174G4A3_9BACE</name>
<feature type="coiled-coil region" evidence="1">
    <location>
        <begin position="412"/>
        <end position="447"/>
    </location>
</feature>